<dbReference type="Proteomes" id="UP000175989">
    <property type="component" value="Unassembled WGS sequence"/>
</dbReference>
<feature type="domain" description="Nitroreductase" evidence="6">
    <location>
        <begin position="13"/>
        <end position="205"/>
    </location>
</feature>
<keyword evidence="4" id="KW-0288">FMN</keyword>
<evidence type="ECO:0000313" key="7">
    <source>
        <dbReference type="EMBL" id="OEZ98013.1"/>
    </source>
</evidence>
<gene>
    <name evidence="7" type="primary">nox</name>
    <name evidence="7" type="ORF">DUPY_32850</name>
</gene>
<evidence type="ECO:0000256" key="4">
    <source>
        <dbReference type="ARBA" id="ARBA00022643"/>
    </source>
</evidence>
<dbReference type="EMBL" id="LROM01000093">
    <property type="protein sequence ID" value="OEZ98013.1"/>
    <property type="molecule type" value="Genomic_DNA"/>
</dbReference>
<dbReference type="RefSeq" id="WP_070249476.1">
    <property type="nucleotide sequence ID" value="NZ_LROM01000093.1"/>
</dbReference>
<proteinExistence type="inferred from homology"/>
<keyword evidence="5 7" id="KW-0560">Oxidoreductase</keyword>
<evidence type="ECO:0000256" key="2">
    <source>
        <dbReference type="ARBA" id="ARBA00007118"/>
    </source>
</evidence>
<keyword evidence="3" id="KW-0285">Flavoprotein</keyword>
<comment type="caution">
    <text evidence="7">The sequence shown here is derived from an EMBL/GenBank/DDBJ whole genome shotgun (WGS) entry which is preliminary data.</text>
</comment>
<dbReference type="CDD" id="cd02136">
    <property type="entry name" value="PnbA_NfnB-like"/>
    <property type="match status" value="1"/>
</dbReference>
<dbReference type="OrthoDB" id="9773807at2"/>
<dbReference type="InterPro" id="IPR029479">
    <property type="entry name" value="Nitroreductase"/>
</dbReference>
<dbReference type="PATRIC" id="fig|762836.4.peg.3379"/>
<evidence type="ECO:0000256" key="3">
    <source>
        <dbReference type="ARBA" id="ARBA00022630"/>
    </source>
</evidence>
<dbReference type="Gene3D" id="3.40.109.10">
    <property type="entry name" value="NADH Oxidase"/>
    <property type="match status" value="1"/>
</dbReference>
<comment type="cofactor">
    <cofactor evidence="1">
        <name>FMN</name>
        <dbReference type="ChEBI" id="CHEBI:58210"/>
    </cofactor>
</comment>
<comment type="similarity">
    <text evidence="2">Belongs to the nitroreductase family.</text>
</comment>
<evidence type="ECO:0000256" key="1">
    <source>
        <dbReference type="ARBA" id="ARBA00001917"/>
    </source>
</evidence>
<dbReference type="SUPFAM" id="SSF55469">
    <property type="entry name" value="FMN-dependent nitroreductase-like"/>
    <property type="match status" value="1"/>
</dbReference>
<dbReference type="Pfam" id="PF00881">
    <property type="entry name" value="Nitroreductase"/>
    <property type="match status" value="1"/>
</dbReference>
<dbReference type="PANTHER" id="PTHR43673:SF2">
    <property type="entry name" value="NITROREDUCTASE"/>
    <property type="match status" value="1"/>
</dbReference>
<dbReference type="PANTHER" id="PTHR43673">
    <property type="entry name" value="NAD(P)H NITROREDUCTASE YDGI-RELATED"/>
    <property type="match status" value="1"/>
</dbReference>
<reference evidence="8" key="1">
    <citation type="journal article" date="2016" name="Front. Microbiol.">
        <title>Molecular Keys to the Janthinobacterium and Duganella spp. Interaction with the Plant Pathogen Fusarium graminearum.</title>
        <authorList>
            <person name="Haack F.S."/>
            <person name="Poehlein A."/>
            <person name="Kroger C."/>
            <person name="Voigt C.A."/>
            <person name="Piepenbring M."/>
            <person name="Bode H.B."/>
            <person name="Daniel R."/>
            <person name="Schafer W."/>
            <person name="Streit W.R."/>
        </authorList>
    </citation>
    <scope>NUCLEOTIDE SEQUENCE [LARGE SCALE GENOMIC DNA]</scope>
    <source>
        <strain evidence="8">T54</strain>
    </source>
</reference>
<dbReference type="InterPro" id="IPR000415">
    <property type="entry name" value="Nitroreductase-like"/>
</dbReference>
<evidence type="ECO:0000313" key="8">
    <source>
        <dbReference type="Proteomes" id="UP000175989"/>
    </source>
</evidence>
<dbReference type="AlphaFoldDB" id="A0A1E7WHC3"/>
<protein>
    <submittedName>
        <fullName evidence="7">NADH dehydrogenase</fullName>
        <ecNumber evidence="7">1.6.99.3</ecNumber>
    </submittedName>
</protein>
<name>A0A1E7WHC3_9BURK</name>
<keyword evidence="8" id="KW-1185">Reference proteome</keyword>
<evidence type="ECO:0000256" key="5">
    <source>
        <dbReference type="ARBA" id="ARBA00023002"/>
    </source>
</evidence>
<sequence length="230" mass="25651">MTTPEQQAVDAAITSRRSIRAYLPQPVAHADIEQILQVAGRAPSGTNTQPWKVYVLQDQAKQALSAAILALHNDPEQARQHTEEYAYYPTEWKSPFIDRRRKVGWDLYALLGLTRENKAGMAAQHGKNYDFFGAPVGLIFTIDRVMAQGSWLDYGMFLQSVMVAARGRGLDTCPQAAFTQYHRVIAAQLALPDNEMVVCGMALGYADLGKIENTLVTERMALEQFVKFIS</sequence>
<accession>A0A1E7WHC3</accession>
<dbReference type="GO" id="GO:0016491">
    <property type="term" value="F:oxidoreductase activity"/>
    <property type="evidence" value="ECO:0007669"/>
    <property type="project" value="UniProtKB-KW"/>
</dbReference>
<evidence type="ECO:0000259" key="6">
    <source>
        <dbReference type="Pfam" id="PF00881"/>
    </source>
</evidence>
<dbReference type="EC" id="1.6.99.3" evidence="7"/>
<organism evidence="7 8">
    <name type="scientific">Duganella phyllosphaerae</name>
    <dbReference type="NCBI Taxonomy" id="762836"/>
    <lineage>
        <taxon>Bacteria</taxon>
        <taxon>Pseudomonadati</taxon>
        <taxon>Pseudomonadota</taxon>
        <taxon>Betaproteobacteria</taxon>
        <taxon>Burkholderiales</taxon>
        <taxon>Oxalobacteraceae</taxon>
        <taxon>Telluria group</taxon>
        <taxon>Duganella</taxon>
    </lineage>
</organism>